<dbReference type="EMBL" id="JAKNRW010000024">
    <property type="protein sequence ID" value="MCK1792796.1"/>
    <property type="molecule type" value="Genomic_DNA"/>
</dbReference>
<name>A0ABT0F468_9PSED</name>
<reference evidence="1 2" key="1">
    <citation type="submission" date="2022-02" db="EMBL/GenBank/DDBJ databases">
        <title>Comparative genomics of the first Antarctic Pseudomonas spp. capable of biotransforming 2,4,6-Trinitrotoluene.</title>
        <authorList>
            <person name="Cabrera M.A."/>
            <person name="Marquez S.L."/>
            <person name="Perez-Donoso J.M."/>
        </authorList>
    </citation>
    <scope>NUCLEOTIDE SEQUENCE [LARGE SCALE GENOMIC DNA]</scope>
    <source>
        <strain evidence="1 2">TNT19</strain>
    </source>
</reference>
<protein>
    <submittedName>
        <fullName evidence="1">Uncharacterized protein</fullName>
    </submittedName>
</protein>
<proteinExistence type="predicted"/>
<keyword evidence="2" id="KW-1185">Reference proteome</keyword>
<comment type="caution">
    <text evidence="1">The sequence shown here is derived from an EMBL/GenBank/DDBJ whole genome shotgun (WGS) entry which is preliminary data.</text>
</comment>
<evidence type="ECO:0000313" key="2">
    <source>
        <dbReference type="Proteomes" id="UP001299876"/>
    </source>
</evidence>
<organism evidence="1 2">
    <name type="scientific">Pseudomonas violetae</name>
    <dbReference type="NCBI Taxonomy" id="2915813"/>
    <lineage>
        <taxon>Bacteria</taxon>
        <taxon>Pseudomonadati</taxon>
        <taxon>Pseudomonadota</taxon>
        <taxon>Gammaproteobacteria</taxon>
        <taxon>Pseudomonadales</taxon>
        <taxon>Pseudomonadaceae</taxon>
        <taxon>Pseudomonas</taxon>
    </lineage>
</organism>
<accession>A0ABT0F468</accession>
<evidence type="ECO:0000313" key="1">
    <source>
        <dbReference type="EMBL" id="MCK1792796.1"/>
    </source>
</evidence>
<sequence>MIAKATWEDTNIVMLELARSNLDRQKKILTKSVGHDGYERIVNAGNEVIDDLIDRHEKMRPGIFARWFLGDAQPFSDARNQLFLESDMI</sequence>
<gene>
    <name evidence="1" type="ORF">L9059_21980</name>
</gene>
<dbReference type="Proteomes" id="UP001299876">
    <property type="component" value="Unassembled WGS sequence"/>
</dbReference>
<dbReference type="RefSeq" id="WP_247293005.1">
    <property type="nucleotide sequence ID" value="NZ_JAKNRW010000024.1"/>
</dbReference>